<feature type="domain" description="DUF985" evidence="1">
    <location>
        <begin position="12"/>
        <end position="151"/>
    </location>
</feature>
<evidence type="ECO:0000259" key="1">
    <source>
        <dbReference type="Pfam" id="PF06172"/>
    </source>
</evidence>
<dbReference type="SUPFAM" id="SSF51182">
    <property type="entry name" value="RmlC-like cupins"/>
    <property type="match status" value="1"/>
</dbReference>
<sequence>MMSEANKAISPLVEALGLQPHVEGGWYKELWKASFQIPQELLGEAYSGPRAAASSIYFLLHPHEMSDWHKVLSDELWIWHSGGPITLSLGGTADDPTLRKEIIVGGDVLNGQQPQAVVPAGEWQMSQPLGDEPSLFSCIVSPGFHYDDFQLIKR</sequence>
<dbReference type="InterPro" id="IPR009327">
    <property type="entry name" value="Cupin_DUF985"/>
</dbReference>
<dbReference type="InterPro" id="IPR011051">
    <property type="entry name" value="RmlC_Cupin_sf"/>
</dbReference>
<protein>
    <submittedName>
        <fullName evidence="2">Cupin</fullName>
    </submittedName>
</protein>
<dbReference type="PANTHER" id="PTHR33387:SF3">
    <property type="entry name" value="DUF985 DOMAIN-CONTAINING PROTEIN"/>
    <property type="match status" value="1"/>
</dbReference>
<dbReference type="InterPro" id="IPR039935">
    <property type="entry name" value="YML079W-like"/>
</dbReference>
<dbReference type="AlphaFoldDB" id="A0A1B2DEG9"/>
<dbReference type="Gene3D" id="2.60.120.10">
    <property type="entry name" value="Jelly Rolls"/>
    <property type="match status" value="1"/>
</dbReference>
<accession>A0A1B2DEG9</accession>
<organism evidence="2">
    <name type="scientific">Paenibacillus sp. BIHB 4019</name>
    <dbReference type="NCBI Taxonomy" id="1870819"/>
    <lineage>
        <taxon>Bacteria</taxon>
        <taxon>Bacillati</taxon>
        <taxon>Bacillota</taxon>
        <taxon>Bacilli</taxon>
        <taxon>Bacillales</taxon>
        <taxon>Paenibacillaceae</taxon>
        <taxon>Paenibacillus</taxon>
    </lineage>
</organism>
<dbReference type="EMBL" id="CP016808">
    <property type="protein sequence ID" value="ANY66103.1"/>
    <property type="molecule type" value="Genomic_DNA"/>
</dbReference>
<dbReference type="Pfam" id="PF06172">
    <property type="entry name" value="Cupin_5"/>
    <property type="match status" value="1"/>
</dbReference>
<gene>
    <name evidence="2" type="ORF">BBD42_06260</name>
</gene>
<dbReference type="CDD" id="cd06121">
    <property type="entry name" value="cupin_YML079wp"/>
    <property type="match status" value="1"/>
</dbReference>
<dbReference type="PANTHER" id="PTHR33387">
    <property type="entry name" value="RMLC-LIKE JELLY ROLL FOLD PROTEIN"/>
    <property type="match status" value="1"/>
</dbReference>
<reference evidence="2" key="1">
    <citation type="submission" date="2016-08" db="EMBL/GenBank/DDBJ databases">
        <title>Complete Genome Seqeunce of Paenibacillus sp. BIHB 4019 from tea rhizoplane.</title>
        <authorList>
            <person name="Thakur R."/>
            <person name="Swarnkar M.K."/>
            <person name="Gulati A."/>
        </authorList>
    </citation>
    <scope>NUCLEOTIDE SEQUENCE [LARGE SCALE GENOMIC DNA]</scope>
    <source>
        <strain evidence="2">BIHB4019</strain>
    </source>
</reference>
<dbReference type="InterPro" id="IPR014710">
    <property type="entry name" value="RmlC-like_jellyroll"/>
</dbReference>
<name>A0A1B2DEG9_9BACL</name>
<evidence type="ECO:0000313" key="2">
    <source>
        <dbReference type="EMBL" id="ANY66103.1"/>
    </source>
</evidence>
<proteinExistence type="predicted"/>